<gene>
    <name evidence="4" type="ORF">MNBD_GAMMA22-2627</name>
</gene>
<dbReference type="Gene3D" id="3.30.70.270">
    <property type="match status" value="1"/>
</dbReference>
<dbReference type="CDD" id="cd01949">
    <property type="entry name" value="GGDEF"/>
    <property type="match status" value="1"/>
</dbReference>
<dbReference type="Gene3D" id="3.20.20.450">
    <property type="entry name" value="EAL domain"/>
    <property type="match status" value="1"/>
</dbReference>
<dbReference type="InterPro" id="IPR029787">
    <property type="entry name" value="Nucleotide_cyclase"/>
</dbReference>
<evidence type="ECO:0000256" key="1">
    <source>
        <dbReference type="SAM" id="Phobius"/>
    </source>
</evidence>
<feature type="transmembrane region" description="Helical" evidence="1">
    <location>
        <begin position="41"/>
        <end position="58"/>
    </location>
</feature>
<dbReference type="SUPFAM" id="SSF141868">
    <property type="entry name" value="EAL domain-like"/>
    <property type="match status" value="1"/>
</dbReference>
<feature type="transmembrane region" description="Helical" evidence="1">
    <location>
        <begin position="70"/>
        <end position="87"/>
    </location>
</feature>
<dbReference type="PROSITE" id="PS50887">
    <property type="entry name" value="GGDEF"/>
    <property type="match status" value="1"/>
</dbReference>
<dbReference type="PANTHER" id="PTHR44757">
    <property type="entry name" value="DIGUANYLATE CYCLASE DGCP"/>
    <property type="match status" value="1"/>
</dbReference>
<dbReference type="Pfam" id="PF00563">
    <property type="entry name" value="EAL"/>
    <property type="match status" value="1"/>
</dbReference>
<evidence type="ECO:0000259" key="2">
    <source>
        <dbReference type="PROSITE" id="PS50883"/>
    </source>
</evidence>
<dbReference type="InterPro" id="IPR043128">
    <property type="entry name" value="Rev_trsase/Diguanyl_cyclase"/>
</dbReference>
<dbReference type="PROSITE" id="PS50883">
    <property type="entry name" value="EAL"/>
    <property type="match status" value="1"/>
</dbReference>
<name>A0A3B0ZCH4_9ZZZZ</name>
<dbReference type="InterPro" id="IPR000160">
    <property type="entry name" value="GGDEF_dom"/>
</dbReference>
<feature type="domain" description="EAL" evidence="2">
    <location>
        <begin position="278"/>
        <end position="531"/>
    </location>
</feature>
<sequence length="542" mass="60724">MVLKVISLAAIIIGCFMLTAALMTTRRIINNRFQIGANWQPLYFLIVLFITGFIVYGLSLFETIISRSDLIVSLLLLGGSLFVFIVSRMNYQNILQMQHIALLERHHALHDSLTGLPNRSLLLERIKQAISGQNPKQKQVSVLLMDLDRFKEINDTLGHVAGDLLIQQIAPRLKKVLRDTDTLARIGGDEFAIVLPDTGSGISQAIALKLIKSLAEPFEVEGHNLNVAMSIGISIYPHDAFDCDTLIQKADIAMYVAKSKQCGYILYDEKLDQYSLNRLKLTGELHKAIKNNELIAYYQPIVDMSKGHITCVEALIRWNHPESGVISPEIFIPLAENAGIMGLITRWVLERALKQMRSWNKQGISIAMHVNLSMSDIQDSNFPKYLNDILLASNSLPAELTLEITENSMMTDLKRAKDVLRQLHQIGVNLAIDDFGTGFSSLSYLKQLPTQEIKIDKSFVMDMLEDDDDAIIVRSTVDLAHNMGRVVTAEGVSDKETYDLLEILGCNRAQGHYICKPLEADELSAWFVKTAWIPGNVYNIAK</sequence>
<keyword evidence="1" id="KW-0472">Membrane</keyword>
<dbReference type="CDD" id="cd01948">
    <property type="entry name" value="EAL"/>
    <property type="match status" value="1"/>
</dbReference>
<reference evidence="4" key="1">
    <citation type="submission" date="2018-06" db="EMBL/GenBank/DDBJ databases">
        <authorList>
            <person name="Zhirakovskaya E."/>
        </authorList>
    </citation>
    <scope>NUCLEOTIDE SEQUENCE</scope>
</reference>
<dbReference type="PROSITE" id="PS51257">
    <property type="entry name" value="PROKAR_LIPOPROTEIN"/>
    <property type="match status" value="1"/>
</dbReference>
<evidence type="ECO:0000259" key="3">
    <source>
        <dbReference type="PROSITE" id="PS50887"/>
    </source>
</evidence>
<dbReference type="InterPro" id="IPR035919">
    <property type="entry name" value="EAL_sf"/>
</dbReference>
<evidence type="ECO:0000313" key="4">
    <source>
        <dbReference type="EMBL" id="VAW91108.1"/>
    </source>
</evidence>
<dbReference type="Pfam" id="PF00990">
    <property type="entry name" value="GGDEF"/>
    <property type="match status" value="1"/>
</dbReference>
<dbReference type="InterPro" id="IPR001633">
    <property type="entry name" value="EAL_dom"/>
</dbReference>
<dbReference type="NCBIfam" id="TIGR00254">
    <property type="entry name" value="GGDEF"/>
    <property type="match status" value="1"/>
</dbReference>
<keyword evidence="1" id="KW-0812">Transmembrane</keyword>
<dbReference type="PANTHER" id="PTHR44757:SF2">
    <property type="entry name" value="BIOFILM ARCHITECTURE MAINTENANCE PROTEIN MBAA"/>
    <property type="match status" value="1"/>
</dbReference>
<protein>
    <submittedName>
        <fullName evidence="4">Diguanylate cyclase/phosphodiesterase (GGDEF &amp; EAL domains) with PAS/PAC sensor(S)</fullName>
    </submittedName>
</protein>
<proteinExistence type="predicted"/>
<feature type="domain" description="GGDEF" evidence="3">
    <location>
        <begin position="138"/>
        <end position="269"/>
    </location>
</feature>
<organism evidence="4">
    <name type="scientific">hydrothermal vent metagenome</name>
    <dbReference type="NCBI Taxonomy" id="652676"/>
    <lineage>
        <taxon>unclassified sequences</taxon>
        <taxon>metagenomes</taxon>
        <taxon>ecological metagenomes</taxon>
    </lineage>
</organism>
<dbReference type="AlphaFoldDB" id="A0A3B0ZCH4"/>
<feature type="transmembrane region" description="Helical" evidence="1">
    <location>
        <begin position="6"/>
        <end position="29"/>
    </location>
</feature>
<dbReference type="InterPro" id="IPR052155">
    <property type="entry name" value="Biofilm_reg_signaling"/>
</dbReference>
<dbReference type="EMBL" id="UOFS01000006">
    <property type="protein sequence ID" value="VAW91108.1"/>
    <property type="molecule type" value="Genomic_DNA"/>
</dbReference>
<accession>A0A3B0ZCH4</accession>
<dbReference type="SMART" id="SM00267">
    <property type="entry name" value="GGDEF"/>
    <property type="match status" value="1"/>
</dbReference>
<dbReference type="SUPFAM" id="SSF55073">
    <property type="entry name" value="Nucleotide cyclase"/>
    <property type="match status" value="1"/>
</dbReference>
<dbReference type="SMART" id="SM00052">
    <property type="entry name" value="EAL"/>
    <property type="match status" value="1"/>
</dbReference>
<dbReference type="FunFam" id="3.30.70.270:FF:000001">
    <property type="entry name" value="Diguanylate cyclase domain protein"/>
    <property type="match status" value="1"/>
</dbReference>
<keyword evidence="1" id="KW-1133">Transmembrane helix</keyword>